<dbReference type="GO" id="GO:0006281">
    <property type="term" value="P:DNA repair"/>
    <property type="evidence" value="ECO:0007669"/>
    <property type="project" value="UniProtKB-KW"/>
</dbReference>
<evidence type="ECO:0000256" key="1">
    <source>
        <dbReference type="ARBA" id="ARBA00001946"/>
    </source>
</evidence>
<keyword evidence="5" id="KW-0547">Nucleotide-binding</keyword>
<organism evidence="20 21">
    <name type="scientific">Duncaniella dubosii</name>
    <dbReference type="NCBI Taxonomy" id="2518971"/>
    <lineage>
        <taxon>Bacteria</taxon>
        <taxon>Pseudomonadati</taxon>
        <taxon>Bacteroidota</taxon>
        <taxon>Bacteroidia</taxon>
        <taxon>Bacteroidales</taxon>
        <taxon>Muribaculaceae</taxon>
        <taxon>Duncaniella</taxon>
    </lineage>
</organism>
<dbReference type="AlphaFoldDB" id="A0A4P7W5C7"/>
<evidence type="ECO:0000256" key="15">
    <source>
        <dbReference type="ARBA" id="ARBA00034617"/>
    </source>
</evidence>
<dbReference type="InterPro" id="IPR032284">
    <property type="entry name" value="RecQ_Zn-bd"/>
</dbReference>
<dbReference type="CDD" id="cd17920">
    <property type="entry name" value="DEXHc_RecQ"/>
    <property type="match status" value="1"/>
</dbReference>
<dbReference type="Gene3D" id="1.10.10.10">
    <property type="entry name" value="Winged helix-like DNA-binding domain superfamily/Winged helix DNA-binding domain"/>
    <property type="match status" value="1"/>
</dbReference>
<accession>A0A4P7W5C7</accession>
<dbReference type="Pfam" id="PF16124">
    <property type="entry name" value="RecQ_Zn_bind"/>
    <property type="match status" value="1"/>
</dbReference>
<evidence type="ECO:0000256" key="14">
    <source>
        <dbReference type="ARBA" id="ARBA00023235"/>
    </source>
</evidence>
<evidence type="ECO:0000256" key="10">
    <source>
        <dbReference type="ARBA" id="ARBA00022840"/>
    </source>
</evidence>
<dbReference type="FunFam" id="1.10.150.80:FF:000004">
    <property type="entry name" value="ATP-dependent DNA helicase RecQ"/>
    <property type="match status" value="1"/>
</dbReference>
<dbReference type="PROSITE" id="PS51194">
    <property type="entry name" value="HELICASE_CTER"/>
    <property type="match status" value="1"/>
</dbReference>
<dbReference type="FunFam" id="3.40.50.300:FF:001051">
    <property type="entry name" value="ATP-dependent DNA helicase RecQ"/>
    <property type="match status" value="1"/>
</dbReference>
<dbReference type="RefSeq" id="WP_123614467.1">
    <property type="nucleotide sequence ID" value="NZ_CP039396.1"/>
</dbReference>
<dbReference type="SMART" id="SM00341">
    <property type="entry name" value="HRDC"/>
    <property type="match status" value="1"/>
</dbReference>
<dbReference type="InterPro" id="IPR036388">
    <property type="entry name" value="WH-like_DNA-bd_sf"/>
</dbReference>
<dbReference type="PANTHER" id="PTHR13710">
    <property type="entry name" value="DNA HELICASE RECQ FAMILY MEMBER"/>
    <property type="match status" value="1"/>
</dbReference>
<dbReference type="GO" id="GO:0030894">
    <property type="term" value="C:replisome"/>
    <property type="evidence" value="ECO:0007669"/>
    <property type="project" value="TreeGrafter"/>
</dbReference>
<keyword evidence="8 20" id="KW-0347">Helicase</keyword>
<dbReference type="PROSITE" id="PS50967">
    <property type="entry name" value="HRDC"/>
    <property type="match status" value="1"/>
</dbReference>
<feature type="domain" description="HRDC" evidence="17">
    <location>
        <begin position="527"/>
        <end position="607"/>
    </location>
</feature>
<dbReference type="Proteomes" id="UP000297149">
    <property type="component" value="Chromosome"/>
</dbReference>
<dbReference type="PROSITE" id="PS51192">
    <property type="entry name" value="HELICASE_ATP_BIND_1"/>
    <property type="match status" value="1"/>
</dbReference>
<dbReference type="InterPro" id="IPR018982">
    <property type="entry name" value="RQC_domain"/>
</dbReference>
<evidence type="ECO:0000256" key="4">
    <source>
        <dbReference type="ARBA" id="ARBA00022723"/>
    </source>
</evidence>
<dbReference type="GO" id="GO:0016787">
    <property type="term" value="F:hydrolase activity"/>
    <property type="evidence" value="ECO:0007669"/>
    <property type="project" value="UniProtKB-KW"/>
</dbReference>
<dbReference type="SUPFAM" id="SSF47819">
    <property type="entry name" value="HRDC-like"/>
    <property type="match status" value="1"/>
</dbReference>
<dbReference type="CDD" id="cd18794">
    <property type="entry name" value="SF2_C_RecQ"/>
    <property type="match status" value="1"/>
</dbReference>
<dbReference type="GO" id="GO:0009432">
    <property type="term" value="P:SOS response"/>
    <property type="evidence" value="ECO:0007669"/>
    <property type="project" value="UniProtKB-UniRule"/>
</dbReference>
<dbReference type="InterPro" id="IPR006293">
    <property type="entry name" value="DNA_helicase_ATP-dep_RecQ_bac"/>
</dbReference>
<keyword evidence="9" id="KW-0862">Zinc</keyword>
<evidence type="ECO:0000259" key="17">
    <source>
        <dbReference type="PROSITE" id="PS50967"/>
    </source>
</evidence>
<sequence length="724" mass="82050">MNQRLHDALKEHFGFDSFKGNQEAIMSSLLDGNDVFVLMPTGGGKSLCYQLPALMMDGTAIIISPLIALMKNQVDAIRHFSEADHVAHFLNSSLNRSAIDQVKSDITAGRTKLLYVAPESLTKEENIEFLKTIPISFYAVDEAHCISEWGHDFRPEYRRIRPIINEINPRPMIALTATATPKVQHDIQKNLGMTNAKVFKSSFNRENLYYEVKPKTQNIDKEIIKYIKNNPGKSGIIYCLSRKKVEELAEMLVVNDIKALPYHAGMDGATRSSNQDAFLMEKVDVIVATIAFGMGIDKPDVRFVIHYDMPKSLEGYYQETGRAGRDGGEGQCITFYTAKDLQKMEKFMQGKPLAEQEIGRQLLIETQSYAEASSCRRRSLLFYFGEEYGHDNCQNCDNCINPKKKVEAKDDLCAVLETVIALKEKFKADHVTDVVLGRATSDVKSYEHDQLEVFGSEQGADERLISAVIRQAILAGYLERDIENYGLLKITAKGKKFLSRPESFKVVEDTDFSEEPEPEILKSGGSCAADDELFSILKDLRKKIAKKLGLPPYVIFQDPSLEAMATTYPISIEELQNIPGVGQGKAKRYGEEFVKVIKRHVEDNEIERPEDFRVRSVPSRNSTKYFIIQAVDRKIPLPEIAIAKGLDFSELIDDIEAIVYSGTKININYYIDEIIDEDSQEEIFDFFKECQTDDLNEAYRELGEDFTEDEIRLMRIKFLSEMGN</sequence>
<keyword evidence="14" id="KW-0413">Isomerase</keyword>
<dbReference type="GO" id="GO:0005524">
    <property type="term" value="F:ATP binding"/>
    <property type="evidence" value="ECO:0007669"/>
    <property type="project" value="UniProtKB-KW"/>
</dbReference>
<dbReference type="InterPro" id="IPR027417">
    <property type="entry name" value="P-loop_NTPase"/>
</dbReference>
<dbReference type="Pfam" id="PF00570">
    <property type="entry name" value="HRDC"/>
    <property type="match status" value="1"/>
</dbReference>
<dbReference type="GO" id="GO:0043590">
    <property type="term" value="C:bacterial nucleoid"/>
    <property type="evidence" value="ECO:0007669"/>
    <property type="project" value="TreeGrafter"/>
</dbReference>
<dbReference type="NCBIfam" id="TIGR01389">
    <property type="entry name" value="recQ"/>
    <property type="match status" value="1"/>
</dbReference>
<dbReference type="InterPro" id="IPR010997">
    <property type="entry name" value="HRDC-like_sf"/>
</dbReference>
<evidence type="ECO:0000256" key="3">
    <source>
        <dbReference type="ARBA" id="ARBA00005446"/>
    </source>
</evidence>
<reference evidence="21" key="1">
    <citation type="submission" date="2019-02" db="EMBL/GenBank/DDBJ databases">
        <title>Isolation and identification of novel species under the genus Muribaculum.</title>
        <authorList>
            <person name="Miyake S."/>
            <person name="Ding Y."/>
            <person name="Low A."/>
            <person name="Soh M."/>
            <person name="Seedorf H."/>
        </authorList>
    </citation>
    <scope>NUCLEOTIDE SEQUENCE [LARGE SCALE GENOMIC DNA]</scope>
    <source>
        <strain evidence="21">H5</strain>
    </source>
</reference>
<dbReference type="GO" id="GO:0009378">
    <property type="term" value="F:four-way junction helicase activity"/>
    <property type="evidence" value="ECO:0007669"/>
    <property type="project" value="TreeGrafter"/>
</dbReference>
<name>A0A4P7W5C7_9BACT</name>
<keyword evidence="6" id="KW-0227">DNA damage</keyword>
<keyword evidence="12" id="KW-0233">DNA recombination</keyword>
<dbReference type="InterPro" id="IPR001650">
    <property type="entry name" value="Helicase_C-like"/>
</dbReference>
<keyword evidence="11" id="KW-0238">DNA-binding</keyword>
<evidence type="ECO:0000313" key="20">
    <source>
        <dbReference type="EMBL" id="QCD43267.1"/>
    </source>
</evidence>
<dbReference type="SMART" id="SM00487">
    <property type="entry name" value="DEXDc"/>
    <property type="match status" value="1"/>
</dbReference>
<dbReference type="FunFam" id="3.40.50.300:FF:000156">
    <property type="entry name" value="ATP-dependent DNA helicase recQ"/>
    <property type="match status" value="1"/>
</dbReference>
<comment type="similarity">
    <text evidence="3">Belongs to the helicase family. RecQ subfamily.</text>
</comment>
<evidence type="ECO:0000256" key="9">
    <source>
        <dbReference type="ARBA" id="ARBA00022833"/>
    </source>
</evidence>
<comment type="catalytic activity">
    <reaction evidence="15">
        <text>Couples ATP hydrolysis with the unwinding of duplex DNA by translocating in the 3'-5' direction.</text>
        <dbReference type="EC" id="5.6.2.4"/>
    </reaction>
</comment>
<feature type="domain" description="Helicase ATP-binding" evidence="18">
    <location>
        <begin position="26"/>
        <end position="197"/>
    </location>
</feature>
<keyword evidence="13" id="KW-0234">DNA repair</keyword>
<dbReference type="InterPro" id="IPR014001">
    <property type="entry name" value="Helicase_ATP-bd"/>
</dbReference>
<dbReference type="InterPro" id="IPR048671">
    <property type="entry name" value="RecQ-1-like_HTH"/>
</dbReference>
<dbReference type="EMBL" id="CP039396">
    <property type="protein sequence ID" value="QCD43267.1"/>
    <property type="molecule type" value="Genomic_DNA"/>
</dbReference>
<dbReference type="GO" id="GO:0006310">
    <property type="term" value="P:DNA recombination"/>
    <property type="evidence" value="ECO:0007669"/>
    <property type="project" value="UniProtKB-UniRule"/>
</dbReference>
<protein>
    <recommendedName>
        <fullName evidence="16">DNA helicase RecQ</fullName>
        <ecNumber evidence="16">5.6.2.4</ecNumber>
    </recommendedName>
</protein>
<evidence type="ECO:0000256" key="12">
    <source>
        <dbReference type="ARBA" id="ARBA00023172"/>
    </source>
</evidence>
<dbReference type="SMART" id="SM00490">
    <property type="entry name" value="HELICc"/>
    <property type="match status" value="1"/>
</dbReference>
<evidence type="ECO:0000256" key="2">
    <source>
        <dbReference type="ARBA" id="ARBA00001947"/>
    </source>
</evidence>
<evidence type="ECO:0000259" key="19">
    <source>
        <dbReference type="PROSITE" id="PS51194"/>
    </source>
</evidence>
<dbReference type="InterPro" id="IPR044876">
    <property type="entry name" value="HRDC_dom_sf"/>
</dbReference>
<dbReference type="GO" id="GO:0006260">
    <property type="term" value="P:DNA replication"/>
    <property type="evidence" value="ECO:0007669"/>
    <property type="project" value="InterPro"/>
</dbReference>
<dbReference type="Pfam" id="PF00271">
    <property type="entry name" value="Helicase_C"/>
    <property type="match status" value="1"/>
</dbReference>
<evidence type="ECO:0000313" key="21">
    <source>
        <dbReference type="Proteomes" id="UP000297149"/>
    </source>
</evidence>
<dbReference type="NCBIfam" id="TIGR00614">
    <property type="entry name" value="recQ_fam"/>
    <property type="match status" value="1"/>
</dbReference>
<dbReference type="Pfam" id="PF00270">
    <property type="entry name" value="DEAD"/>
    <property type="match status" value="1"/>
</dbReference>
<dbReference type="GO" id="GO:0043138">
    <property type="term" value="F:3'-5' DNA helicase activity"/>
    <property type="evidence" value="ECO:0007669"/>
    <property type="project" value="UniProtKB-EC"/>
</dbReference>
<dbReference type="InterPro" id="IPR011545">
    <property type="entry name" value="DEAD/DEAH_box_helicase_dom"/>
</dbReference>
<dbReference type="PANTHER" id="PTHR13710:SF105">
    <property type="entry name" value="ATP-DEPENDENT DNA HELICASE Q1"/>
    <property type="match status" value="1"/>
</dbReference>
<dbReference type="SUPFAM" id="SSF46785">
    <property type="entry name" value="Winged helix' DNA-binding domain"/>
    <property type="match status" value="1"/>
</dbReference>
<proteinExistence type="inferred from homology"/>
<evidence type="ECO:0000259" key="18">
    <source>
        <dbReference type="PROSITE" id="PS51192"/>
    </source>
</evidence>
<dbReference type="SMART" id="SM00956">
    <property type="entry name" value="RQC"/>
    <property type="match status" value="1"/>
</dbReference>
<feature type="domain" description="Helicase C-terminal" evidence="19">
    <location>
        <begin position="218"/>
        <end position="370"/>
    </location>
</feature>
<keyword evidence="10" id="KW-0067">ATP-binding</keyword>
<dbReference type="Gene3D" id="3.40.50.300">
    <property type="entry name" value="P-loop containing nucleotide triphosphate hydrolases"/>
    <property type="match status" value="2"/>
</dbReference>
<evidence type="ECO:0000256" key="6">
    <source>
        <dbReference type="ARBA" id="ARBA00022763"/>
    </source>
</evidence>
<dbReference type="InterPro" id="IPR002121">
    <property type="entry name" value="HRDC_dom"/>
</dbReference>
<evidence type="ECO:0000256" key="8">
    <source>
        <dbReference type="ARBA" id="ARBA00022806"/>
    </source>
</evidence>
<dbReference type="GO" id="GO:0046872">
    <property type="term" value="F:metal ion binding"/>
    <property type="evidence" value="ECO:0007669"/>
    <property type="project" value="UniProtKB-KW"/>
</dbReference>
<evidence type="ECO:0000256" key="7">
    <source>
        <dbReference type="ARBA" id="ARBA00022801"/>
    </source>
</evidence>
<comment type="cofactor">
    <cofactor evidence="1">
        <name>Mg(2+)</name>
        <dbReference type="ChEBI" id="CHEBI:18420"/>
    </cofactor>
</comment>
<evidence type="ECO:0000256" key="11">
    <source>
        <dbReference type="ARBA" id="ARBA00023125"/>
    </source>
</evidence>
<evidence type="ECO:0000256" key="16">
    <source>
        <dbReference type="NCBIfam" id="TIGR01389"/>
    </source>
</evidence>
<dbReference type="Gene3D" id="1.10.10.1390">
    <property type="entry name" value="ATP-dependent DNA helicase RecQ"/>
    <property type="match status" value="1"/>
</dbReference>
<dbReference type="Gene3D" id="1.10.150.80">
    <property type="entry name" value="HRDC domain"/>
    <property type="match status" value="1"/>
</dbReference>
<keyword evidence="7 20" id="KW-0378">Hydrolase</keyword>
<gene>
    <name evidence="20" type="primary">recQ</name>
    <name evidence="20" type="ORF">E7747_13885</name>
</gene>
<dbReference type="SUPFAM" id="SSF52540">
    <property type="entry name" value="P-loop containing nucleoside triphosphate hydrolases"/>
    <property type="match status" value="1"/>
</dbReference>
<dbReference type="Pfam" id="PF09382">
    <property type="entry name" value="RQC"/>
    <property type="match status" value="1"/>
</dbReference>
<dbReference type="GO" id="GO:0005737">
    <property type="term" value="C:cytoplasm"/>
    <property type="evidence" value="ECO:0007669"/>
    <property type="project" value="TreeGrafter"/>
</dbReference>
<keyword evidence="4" id="KW-0479">Metal-binding</keyword>
<dbReference type="GO" id="GO:0003677">
    <property type="term" value="F:DNA binding"/>
    <property type="evidence" value="ECO:0007669"/>
    <property type="project" value="UniProtKB-KW"/>
</dbReference>
<dbReference type="InterPro" id="IPR036390">
    <property type="entry name" value="WH_DNA-bd_sf"/>
</dbReference>
<comment type="cofactor">
    <cofactor evidence="2">
        <name>Zn(2+)</name>
        <dbReference type="ChEBI" id="CHEBI:29105"/>
    </cofactor>
</comment>
<dbReference type="KEGG" id="ddb:E7747_13885"/>
<dbReference type="EC" id="5.6.2.4" evidence="16"/>
<evidence type="ECO:0000256" key="5">
    <source>
        <dbReference type="ARBA" id="ARBA00022741"/>
    </source>
</evidence>
<evidence type="ECO:0000256" key="13">
    <source>
        <dbReference type="ARBA" id="ARBA00023204"/>
    </source>
</evidence>
<dbReference type="Pfam" id="PF21220">
    <property type="entry name" value="RecQ-1-like_HTH"/>
    <property type="match status" value="1"/>
</dbReference>
<keyword evidence="21" id="KW-1185">Reference proteome</keyword>
<dbReference type="InterPro" id="IPR004589">
    <property type="entry name" value="DNA_helicase_ATP-dep_RecQ"/>
</dbReference>